<dbReference type="AlphaFoldDB" id="A0A7X4H8S3"/>
<dbReference type="PANTHER" id="PTHR43405:SF1">
    <property type="entry name" value="GLYCOSYL HYDROLASE DIGH"/>
    <property type="match status" value="1"/>
</dbReference>
<dbReference type="Gene3D" id="3.20.20.80">
    <property type="entry name" value="Glycosidases"/>
    <property type="match status" value="1"/>
</dbReference>
<dbReference type="InterPro" id="IPR003790">
    <property type="entry name" value="GHL10"/>
</dbReference>
<keyword evidence="5" id="KW-1185">Reference proteome</keyword>
<dbReference type="Proteomes" id="UP000450676">
    <property type="component" value="Unassembled WGS sequence"/>
</dbReference>
<proteinExistence type="predicted"/>
<dbReference type="EMBL" id="WWCU01000004">
    <property type="protein sequence ID" value="MYN06753.1"/>
    <property type="molecule type" value="Genomic_DNA"/>
</dbReference>
<dbReference type="Pfam" id="PF02638">
    <property type="entry name" value="GHL10"/>
    <property type="match status" value="1"/>
</dbReference>
<feature type="chain" id="PRO_5031547967" evidence="2">
    <location>
        <begin position="29"/>
        <end position="489"/>
    </location>
</feature>
<dbReference type="InterPro" id="IPR017853">
    <property type="entry name" value="GH"/>
</dbReference>
<evidence type="ECO:0000313" key="5">
    <source>
        <dbReference type="Proteomes" id="UP000450676"/>
    </source>
</evidence>
<evidence type="ECO:0000259" key="3">
    <source>
        <dbReference type="Pfam" id="PF02638"/>
    </source>
</evidence>
<name>A0A7X4H8S3_9BURK</name>
<dbReference type="RefSeq" id="WP_161071149.1">
    <property type="nucleotide sequence ID" value="NZ_CP086370.1"/>
</dbReference>
<evidence type="ECO:0000313" key="4">
    <source>
        <dbReference type="EMBL" id="MYN06753.1"/>
    </source>
</evidence>
<keyword evidence="4" id="KW-0378">Hydrolase</keyword>
<evidence type="ECO:0000256" key="2">
    <source>
        <dbReference type="SAM" id="SignalP"/>
    </source>
</evidence>
<dbReference type="InterPro" id="IPR052177">
    <property type="entry name" value="Divisome_Glycosyl_Hydrolase"/>
</dbReference>
<keyword evidence="1 2" id="KW-0732">Signal</keyword>
<evidence type="ECO:0000256" key="1">
    <source>
        <dbReference type="ARBA" id="ARBA00022729"/>
    </source>
</evidence>
<feature type="signal peptide" evidence="2">
    <location>
        <begin position="1"/>
        <end position="28"/>
    </location>
</feature>
<sequence length="489" mass="55164">MTKPAFPRFSSWRLAAPLLMLAAAGAGAAAAEATPQAEVRGTWLTTTANSALRTPADTEATMARLRAIGMNTVYVESWKNGYAQFPSDVLERTVGVRQRPALMAQDPSDSPAARQAPPRDLLQEALISAHRNGLVYIAWFEYGFMAAYKDTINDLRRKKPEWLSRDKDGGEVAPNGFVWLNPLHPEAQRFLLDLVLEAVEKYDLDGVQLDDHVVWPYVTMGYDEYTQQAYAADHGGQRPPADHLDKEWVRWRAEKVNEFGKRFVQELRARRPGLLVSLSPATHPWARDHYMLDWPAWARWSKGWDEFVPQVYRVGYEAYEKTWHEQVAAMRDEGGGRLRDMLAGIRIVGEGPDSSWDQLRRSIELARSTGSGGHVLWYSRGVLDLYEAQLTDFYKQSGPAVSPRFGAGWRQHSVALRHAGKPVGGLQRWPVPRLPAGAYRAIGHDGVTWRYLDAPVVAGRILSAPVVYKRVEVLLDRRKELLQTQQLSK</sequence>
<reference evidence="4 5" key="1">
    <citation type="submission" date="2019-12" db="EMBL/GenBank/DDBJ databases">
        <title>Novel species isolated from a subtropical stream in China.</title>
        <authorList>
            <person name="Lu H."/>
        </authorList>
    </citation>
    <scope>NUCLEOTIDE SEQUENCE [LARGE SCALE GENOMIC DNA]</scope>
    <source>
        <strain evidence="4 5">FT127W</strain>
    </source>
</reference>
<dbReference type="GO" id="GO:0016787">
    <property type="term" value="F:hydrolase activity"/>
    <property type="evidence" value="ECO:0007669"/>
    <property type="project" value="UniProtKB-KW"/>
</dbReference>
<protein>
    <submittedName>
        <fullName evidence="4">Family 10 glycosylhydrolase</fullName>
    </submittedName>
</protein>
<organism evidence="4 5">
    <name type="scientific">Pseudoduganella aquatica</name>
    <dbReference type="NCBI Taxonomy" id="2660641"/>
    <lineage>
        <taxon>Bacteria</taxon>
        <taxon>Pseudomonadati</taxon>
        <taxon>Pseudomonadota</taxon>
        <taxon>Betaproteobacteria</taxon>
        <taxon>Burkholderiales</taxon>
        <taxon>Oxalobacteraceae</taxon>
        <taxon>Telluria group</taxon>
        <taxon>Pseudoduganella</taxon>
    </lineage>
</organism>
<accession>A0A7X4H8S3</accession>
<dbReference type="PANTHER" id="PTHR43405">
    <property type="entry name" value="GLYCOSYL HYDROLASE DIGH"/>
    <property type="match status" value="1"/>
</dbReference>
<dbReference type="SUPFAM" id="SSF51445">
    <property type="entry name" value="(Trans)glycosidases"/>
    <property type="match status" value="1"/>
</dbReference>
<gene>
    <name evidence="4" type="ORF">GTP77_05320</name>
</gene>
<feature type="domain" description="Glycosyl hydrolase-like 10" evidence="3">
    <location>
        <begin position="38"/>
        <end position="316"/>
    </location>
</feature>
<comment type="caution">
    <text evidence="4">The sequence shown here is derived from an EMBL/GenBank/DDBJ whole genome shotgun (WGS) entry which is preliminary data.</text>
</comment>